<reference evidence="2 3" key="1">
    <citation type="journal article" date="2014" name="Front. Microbiol.">
        <title>Population and genomic analysis of the genus Halorubrum.</title>
        <authorList>
            <person name="Fullmer M.S."/>
            <person name="Soucy S.M."/>
            <person name="Swithers K.S."/>
            <person name="Makkay A.M."/>
            <person name="Wheeler R."/>
            <person name="Ventosa A."/>
            <person name="Gogarten J.P."/>
            <person name="Papke R.T."/>
        </authorList>
    </citation>
    <scope>NUCLEOTIDE SEQUENCE [LARGE SCALE GENOMIC DNA]</scope>
    <source>
        <strain evidence="2 3">C49</strain>
    </source>
</reference>
<feature type="transmembrane region" description="Helical" evidence="1">
    <location>
        <begin position="9"/>
        <end position="28"/>
    </location>
</feature>
<feature type="transmembrane region" description="Helical" evidence="1">
    <location>
        <begin position="34"/>
        <end position="58"/>
    </location>
</feature>
<dbReference type="AlphaFoldDB" id="A0A2G1WET8"/>
<evidence type="ECO:0000313" key="2">
    <source>
        <dbReference type="EMBL" id="PHQ37492.1"/>
    </source>
</evidence>
<keyword evidence="1" id="KW-0472">Membrane</keyword>
<sequence length="83" mass="8496">MTTQSQDRLLGIAVASLIAAFGGDLLGMSPLVTVGVASFFLAVAALLALMTASLVVGLSQLSGPDMHAPVPAEKARFPTLDER</sequence>
<comment type="caution">
    <text evidence="2">The sequence shown here is derived from an EMBL/GenBank/DDBJ whole genome shotgun (WGS) entry which is preliminary data.</text>
</comment>
<dbReference type="RefSeq" id="WP_099256696.1">
    <property type="nucleotide sequence ID" value="NZ_NHOA01000152.1"/>
</dbReference>
<accession>A0A2G1WET8</accession>
<dbReference type="Proteomes" id="UP000222824">
    <property type="component" value="Unassembled WGS sequence"/>
</dbReference>
<evidence type="ECO:0008006" key="4">
    <source>
        <dbReference type="Google" id="ProtNLM"/>
    </source>
</evidence>
<proteinExistence type="predicted"/>
<keyword evidence="3" id="KW-1185">Reference proteome</keyword>
<dbReference type="OrthoDB" id="385368at2157"/>
<evidence type="ECO:0000313" key="3">
    <source>
        <dbReference type="Proteomes" id="UP000222824"/>
    </source>
</evidence>
<gene>
    <name evidence="2" type="ORF">DJ69_16710</name>
</gene>
<protein>
    <recommendedName>
        <fullName evidence="4">Major facilitator superfamily (MFS) profile domain-containing protein</fullName>
    </recommendedName>
</protein>
<keyword evidence="1" id="KW-0812">Transmembrane</keyword>
<name>A0A2G1WET8_9EURY</name>
<keyword evidence="1" id="KW-1133">Transmembrane helix</keyword>
<organism evidence="2 3">
    <name type="scientific">Halorubrum persicum</name>
    <dbReference type="NCBI Taxonomy" id="1383844"/>
    <lineage>
        <taxon>Archaea</taxon>
        <taxon>Methanobacteriati</taxon>
        <taxon>Methanobacteriota</taxon>
        <taxon>Stenosarchaea group</taxon>
        <taxon>Halobacteria</taxon>
        <taxon>Halobacteriales</taxon>
        <taxon>Haloferacaceae</taxon>
        <taxon>Halorubrum</taxon>
    </lineage>
</organism>
<dbReference type="EMBL" id="NHOA01000152">
    <property type="protein sequence ID" value="PHQ37492.1"/>
    <property type="molecule type" value="Genomic_DNA"/>
</dbReference>
<evidence type="ECO:0000256" key="1">
    <source>
        <dbReference type="SAM" id="Phobius"/>
    </source>
</evidence>